<feature type="region of interest" description="Disordered" evidence="13">
    <location>
        <begin position="26"/>
        <end position="45"/>
    </location>
</feature>
<reference evidence="15" key="2">
    <citation type="submission" date="2025-09" db="UniProtKB">
        <authorList>
            <consortium name="Ensembl"/>
        </authorList>
    </citation>
    <scope>IDENTIFICATION</scope>
</reference>
<dbReference type="AlphaFoldDB" id="A0A3Q3G576"/>
<dbReference type="Ensembl" id="ENSKMAT00000019615.1">
    <property type="protein sequence ID" value="ENSKMAP00000019352.1"/>
    <property type="gene ID" value="ENSKMAG00000014383.1"/>
</dbReference>
<keyword evidence="12" id="KW-0175">Coiled coil</keyword>
<dbReference type="PANTHER" id="PTHR31598">
    <property type="entry name" value="IQ DOMAIN-CONTAINING PROTEIN D"/>
    <property type="match status" value="1"/>
</dbReference>
<feature type="compositionally biased region" description="Polar residues" evidence="13">
    <location>
        <begin position="30"/>
        <end position="43"/>
    </location>
</feature>
<evidence type="ECO:0000256" key="7">
    <source>
        <dbReference type="ARBA" id="ARBA00023069"/>
    </source>
</evidence>
<feature type="chain" id="PRO_5018600359" description="Dynein regulatory complex protein 10" evidence="14">
    <location>
        <begin position="25"/>
        <end position="348"/>
    </location>
</feature>
<keyword evidence="5" id="KW-0963">Cytoplasm</keyword>
<feature type="coiled-coil region" evidence="12">
    <location>
        <begin position="279"/>
        <end position="312"/>
    </location>
</feature>
<evidence type="ECO:0000256" key="13">
    <source>
        <dbReference type="SAM" id="MobiDB-lite"/>
    </source>
</evidence>
<dbReference type="STRING" id="37003.ENSKMAP00000019352"/>
<keyword evidence="7" id="KW-0969">Cilium</keyword>
<evidence type="ECO:0000313" key="16">
    <source>
        <dbReference type="Proteomes" id="UP000264800"/>
    </source>
</evidence>
<dbReference type="Gene3D" id="1.20.5.190">
    <property type="match status" value="1"/>
</dbReference>
<proteinExistence type="inferred from homology"/>
<evidence type="ECO:0000256" key="2">
    <source>
        <dbReference type="ARBA" id="ARBA00004611"/>
    </source>
</evidence>
<evidence type="ECO:0000256" key="12">
    <source>
        <dbReference type="SAM" id="Coils"/>
    </source>
</evidence>
<dbReference type="Proteomes" id="UP000264800">
    <property type="component" value="Unplaced"/>
</dbReference>
<evidence type="ECO:0000256" key="8">
    <source>
        <dbReference type="ARBA" id="ARBA00023212"/>
    </source>
</evidence>
<evidence type="ECO:0000256" key="5">
    <source>
        <dbReference type="ARBA" id="ARBA00022490"/>
    </source>
</evidence>
<evidence type="ECO:0000256" key="3">
    <source>
        <dbReference type="ARBA" id="ARBA00009071"/>
    </source>
</evidence>
<keyword evidence="14" id="KW-0732">Signal</keyword>
<protein>
    <recommendedName>
        <fullName evidence="4">Dynein regulatory complex protein 10</fullName>
    </recommendedName>
    <alternativeName>
        <fullName evidence="10">IQ domain-containing protein D</fullName>
    </alternativeName>
</protein>
<evidence type="ECO:0000256" key="1">
    <source>
        <dbReference type="ARBA" id="ARBA00003029"/>
    </source>
</evidence>
<keyword evidence="16" id="KW-1185">Reference proteome</keyword>
<dbReference type="SMART" id="SM00015">
    <property type="entry name" value="IQ"/>
    <property type="match status" value="1"/>
</dbReference>
<sequence length="348" mass="40032">FIISQLSRLLSFLAVLPSCDRMSAEEATAETIQSEDASLSPQEKLSPEAERISRVLENCIRQVEIVAFLPSVLQFDSESGVLDQDLSRVLRAHQDSEERLEKLEGLKQRREAKEEKRKRVQLKENVKNSVRDVLRFFRNHPDVLLGLRVELNVEVGESESMLIRTLQMFHSHVVENLLPGLDEFPREVLQNQPSSSFVQSLGCMMSQEENVNETLKQLEEKLEQLEKEVRHQPAGHPRSLVCCTLSDRAGDLLPPTELEVVENKYENEQEEVRKLQGPFSVLEAQCSQIQERRRLAEEKRKEEIRVLELKTKGAVTIQAWWRGYSVRKALKNKSKSKKGKKGKGKKRK</sequence>
<evidence type="ECO:0000256" key="4">
    <source>
        <dbReference type="ARBA" id="ARBA00021752"/>
    </source>
</evidence>
<dbReference type="GeneTree" id="ENSGT00940000172701"/>
<comment type="subunit">
    <text evidence="11">Component of the nexin-dynein regulatory complex (N-DRC). Interacts with CFAP52.</text>
</comment>
<evidence type="ECO:0000256" key="6">
    <source>
        <dbReference type="ARBA" id="ARBA00022846"/>
    </source>
</evidence>
<dbReference type="PANTHER" id="PTHR31598:SF1">
    <property type="entry name" value="DYNEIN REGULATORY COMPLEX PROTEIN 10"/>
    <property type="match status" value="1"/>
</dbReference>
<name>A0A3Q3G576_KRYMA</name>
<dbReference type="CDD" id="cd23767">
    <property type="entry name" value="IQCD"/>
    <property type="match status" value="1"/>
</dbReference>
<reference evidence="15" key="1">
    <citation type="submission" date="2025-08" db="UniProtKB">
        <authorList>
            <consortium name="Ensembl"/>
        </authorList>
    </citation>
    <scope>IDENTIFICATION</scope>
</reference>
<evidence type="ECO:0000313" key="15">
    <source>
        <dbReference type="Ensembl" id="ENSKMAP00000019352.1"/>
    </source>
</evidence>
<dbReference type="Pfam" id="PF00612">
    <property type="entry name" value="IQ"/>
    <property type="match status" value="1"/>
</dbReference>
<feature type="signal peptide" evidence="14">
    <location>
        <begin position="1"/>
        <end position="24"/>
    </location>
</feature>
<comment type="function">
    <text evidence="1">Component of the nexin-dynein regulatory complex (N-DRC), a key regulator of ciliary/flagellar motility which maintains the alignment and integrity of the distal axoneme and regulates microtubule sliding in motile axonemes.</text>
</comment>
<comment type="similarity">
    <text evidence="3">Belongs to the DRC10 family.</text>
</comment>
<dbReference type="InterPro" id="IPR000048">
    <property type="entry name" value="IQ_motif_EF-hand-BS"/>
</dbReference>
<dbReference type="InterPro" id="IPR042815">
    <property type="entry name" value="DRC10"/>
</dbReference>
<evidence type="ECO:0000256" key="9">
    <source>
        <dbReference type="ARBA" id="ARBA00023273"/>
    </source>
</evidence>
<keyword evidence="6" id="KW-0282">Flagellum</keyword>
<feature type="coiled-coil region" evidence="12">
    <location>
        <begin position="86"/>
        <end position="132"/>
    </location>
</feature>
<accession>A0A3Q3G576</accession>
<dbReference type="OMA" id="LMLECQK"/>
<evidence type="ECO:0000256" key="14">
    <source>
        <dbReference type="SAM" id="SignalP"/>
    </source>
</evidence>
<evidence type="ECO:0000256" key="10">
    <source>
        <dbReference type="ARBA" id="ARBA00032180"/>
    </source>
</evidence>
<keyword evidence="9" id="KW-0966">Cell projection</keyword>
<dbReference type="PROSITE" id="PS50096">
    <property type="entry name" value="IQ"/>
    <property type="match status" value="1"/>
</dbReference>
<feature type="coiled-coil region" evidence="12">
    <location>
        <begin position="201"/>
        <end position="235"/>
    </location>
</feature>
<keyword evidence="8" id="KW-0206">Cytoskeleton</keyword>
<organism evidence="15 16">
    <name type="scientific">Kryptolebias marmoratus</name>
    <name type="common">Mangrove killifish</name>
    <name type="synonym">Rivulus marmoratus</name>
    <dbReference type="NCBI Taxonomy" id="37003"/>
    <lineage>
        <taxon>Eukaryota</taxon>
        <taxon>Metazoa</taxon>
        <taxon>Chordata</taxon>
        <taxon>Craniata</taxon>
        <taxon>Vertebrata</taxon>
        <taxon>Euteleostomi</taxon>
        <taxon>Actinopterygii</taxon>
        <taxon>Neopterygii</taxon>
        <taxon>Teleostei</taxon>
        <taxon>Neoteleostei</taxon>
        <taxon>Acanthomorphata</taxon>
        <taxon>Ovalentaria</taxon>
        <taxon>Atherinomorphae</taxon>
        <taxon>Cyprinodontiformes</taxon>
        <taxon>Rivulidae</taxon>
        <taxon>Kryptolebias</taxon>
    </lineage>
</organism>
<comment type="subcellular location">
    <subcellularLocation>
        <location evidence="2">Cytoplasm</location>
        <location evidence="2">Cytoskeleton</location>
        <location evidence="2">Flagellum axoneme</location>
    </subcellularLocation>
</comment>
<evidence type="ECO:0000256" key="11">
    <source>
        <dbReference type="ARBA" id="ARBA00046836"/>
    </source>
</evidence>